<keyword evidence="2" id="KW-0812">Transmembrane</keyword>
<name>A0A3B5Z1M5_WHEAT</name>
<dbReference type="Gramene" id="TraesLAC1B03G00356490.2">
    <property type="protein sequence ID" value="TraesLAC1B03G00356490.2"/>
    <property type="gene ID" value="TraesLAC1B03G00356490"/>
</dbReference>
<dbReference type="Pfam" id="PF00067">
    <property type="entry name" value="p450"/>
    <property type="match status" value="1"/>
</dbReference>
<dbReference type="AlphaFoldDB" id="A0A3B5Z1M5"/>
<keyword evidence="3" id="KW-0479">Metal-binding</keyword>
<dbReference type="PRINTS" id="PR00463">
    <property type="entry name" value="EP450I"/>
</dbReference>
<dbReference type="GO" id="GO:0004497">
    <property type="term" value="F:monooxygenase activity"/>
    <property type="evidence" value="ECO:0007669"/>
    <property type="project" value="InterPro"/>
</dbReference>
<dbReference type="GO" id="GO:0020037">
    <property type="term" value="F:heme binding"/>
    <property type="evidence" value="ECO:0007669"/>
    <property type="project" value="InterPro"/>
</dbReference>
<reference evidence="6" key="2">
    <citation type="submission" date="2018-10" db="UniProtKB">
        <authorList>
            <consortium name="EnsemblPlants"/>
        </authorList>
    </citation>
    <scope>IDENTIFICATION</scope>
</reference>
<keyword evidence="5" id="KW-0408">Iron</keyword>
<evidence type="ECO:0000256" key="1">
    <source>
        <dbReference type="ARBA" id="ARBA00010617"/>
    </source>
</evidence>
<comment type="similarity">
    <text evidence="1">Belongs to the cytochrome P450 family.</text>
</comment>
<dbReference type="GO" id="GO:0005506">
    <property type="term" value="F:iron ion binding"/>
    <property type="evidence" value="ECO:0007669"/>
    <property type="project" value="InterPro"/>
</dbReference>
<dbReference type="InterPro" id="IPR002401">
    <property type="entry name" value="Cyt_P450_E_grp-I"/>
</dbReference>
<reference evidence="6" key="1">
    <citation type="submission" date="2018-08" db="EMBL/GenBank/DDBJ databases">
        <authorList>
            <person name="Rossello M."/>
        </authorList>
    </citation>
    <scope>NUCLEOTIDE SEQUENCE [LARGE SCALE GENOMIC DNA]</scope>
    <source>
        <strain evidence="6">cv. Chinese Spring</strain>
    </source>
</reference>
<evidence type="ECO:0000256" key="3">
    <source>
        <dbReference type="ARBA" id="ARBA00022723"/>
    </source>
</evidence>
<dbReference type="PANTHER" id="PTHR47955:SF15">
    <property type="entry name" value="CYTOCHROME P450 71A2-LIKE"/>
    <property type="match status" value="1"/>
</dbReference>
<dbReference type="InterPro" id="IPR001128">
    <property type="entry name" value="Cyt_P450"/>
</dbReference>
<dbReference type="STRING" id="4565.A0A3B5Z1M5"/>
<dbReference type="SUPFAM" id="SSF48264">
    <property type="entry name" value="Cytochrome P450"/>
    <property type="match status" value="1"/>
</dbReference>
<evidence type="ECO:0000256" key="2">
    <source>
        <dbReference type="ARBA" id="ARBA00022692"/>
    </source>
</evidence>
<dbReference type="SMR" id="A0A3B5Z1M5"/>
<dbReference type="Gramene" id="TraesKAR1B01G0378700.1">
    <property type="protein sequence ID" value="cds.TraesKAR1B01G0378700.1"/>
    <property type="gene ID" value="TraesKAR1B01G0378700"/>
</dbReference>
<keyword evidence="4" id="KW-1133">Transmembrane helix</keyword>
<evidence type="ECO:0008006" key="8">
    <source>
        <dbReference type="Google" id="ProtNLM"/>
    </source>
</evidence>
<dbReference type="OMA" id="WAIAHRE"/>
<accession>A0A3B5Z1M5</accession>
<organism evidence="6">
    <name type="scientific">Triticum aestivum</name>
    <name type="common">Wheat</name>
    <dbReference type="NCBI Taxonomy" id="4565"/>
    <lineage>
        <taxon>Eukaryota</taxon>
        <taxon>Viridiplantae</taxon>
        <taxon>Streptophyta</taxon>
        <taxon>Embryophyta</taxon>
        <taxon>Tracheophyta</taxon>
        <taxon>Spermatophyta</taxon>
        <taxon>Magnoliopsida</taxon>
        <taxon>Liliopsida</taxon>
        <taxon>Poales</taxon>
        <taxon>Poaceae</taxon>
        <taxon>BOP clade</taxon>
        <taxon>Pooideae</taxon>
        <taxon>Triticodae</taxon>
        <taxon>Triticeae</taxon>
        <taxon>Triticinae</taxon>
        <taxon>Triticum</taxon>
    </lineage>
</organism>
<dbReference type="Gramene" id="TraesSYM1B03G00359930.2">
    <property type="protein sequence ID" value="TraesSYM1B03G00359930.2"/>
    <property type="gene ID" value="TraesSYM1B03G00359930"/>
</dbReference>
<keyword evidence="7" id="KW-1185">Reference proteome</keyword>
<dbReference type="Gramene" id="TraesRN1B0100971700.1">
    <property type="protein sequence ID" value="TraesRN1B0100971700.1"/>
    <property type="gene ID" value="TraesRN1B0100971700"/>
</dbReference>
<dbReference type="Gramene" id="TraesROB_scaffold_010420_01G000100.1">
    <property type="protein sequence ID" value="TraesROB_scaffold_010420_01G000100.1"/>
    <property type="gene ID" value="TraesROB_scaffold_010420_01G000100"/>
</dbReference>
<protein>
    <recommendedName>
        <fullName evidence="8">Cytochrome P450</fullName>
    </recommendedName>
</protein>
<dbReference type="GO" id="GO:0016705">
    <property type="term" value="F:oxidoreductase activity, acting on paired donors, with incorporation or reduction of molecular oxygen"/>
    <property type="evidence" value="ECO:0007669"/>
    <property type="project" value="InterPro"/>
</dbReference>
<dbReference type="Gene3D" id="1.10.630.10">
    <property type="entry name" value="Cytochrome P450"/>
    <property type="match status" value="1"/>
</dbReference>
<dbReference type="EnsemblPlants" id="TraesCS1B02G347800.1">
    <property type="protein sequence ID" value="TraesCS1B02G347800.1"/>
    <property type="gene ID" value="TraesCS1B02G347800"/>
</dbReference>
<keyword evidence="4" id="KW-0472">Membrane</keyword>
<dbReference type="Proteomes" id="UP000019116">
    <property type="component" value="Chromosome 1B"/>
</dbReference>
<dbReference type="InterPro" id="IPR036396">
    <property type="entry name" value="Cyt_P450_sf"/>
</dbReference>
<evidence type="ECO:0000256" key="5">
    <source>
        <dbReference type="ARBA" id="ARBA00023004"/>
    </source>
</evidence>
<dbReference type="Gramene" id="TraesCS1B02G347800.1">
    <property type="protein sequence ID" value="TraesCS1B02G347800.1"/>
    <property type="gene ID" value="TraesCS1B02G347800"/>
</dbReference>
<evidence type="ECO:0000313" key="6">
    <source>
        <dbReference type="EnsemblPlants" id="TraesCS1B02G347800.1"/>
    </source>
</evidence>
<evidence type="ECO:0000313" key="7">
    <source>
        <dbReference type="Proteomes" id="UP000019116"/>
    </source>
</evidence>
<dbReference type="Gramene" id="TraesJAG1B03G00352750.1">
    <property type="protein sequence ID" value="TraesJAG1B03G00352750.1"/>
    <property type="gene ID" value="TraesJAG1B03G00352750"/>
</dbReference>
<evidence type="ECO:0000256" key="4">
    <source>
        <dbReference type="ARBA" id="ARBA00022989"/>
    </source>
</evidence>
<dbReference type="PANTHER" id="PTHR47955">
    <property type="entry name" value="CYTOCHROME P450 FAMILY 71 PROTEIN"/>
    <property type="match status" value="1"/>
</dbReference>
<dbReference type="Gramene" id="TraesCS1B03G0952300.1">
    <property type="protein sequence ID" value="TraesCS1B03G0952300.1.CDS"/>
    <property type="gene ID" value="TraesCS1B03G0952300"/>
</dbReference>
<proteinExistence type="inferred from homology"/>
<dbReference type="Gramene" id="TraesARI1B03G00357440.2">
    <property type="protein sequence ID" value="TraesARI1B03G00357440.2"/>
    <property type="gene ID" value="TraesARI1B03G00357440"/>
</dbReference>
<sequence>MASLQLDSTLVLCLLFVVSYFTIVAKGFGHGRRSAQPPSPPGLPIIGNLLQFGRGRHHQTLEALARRHGPLILLRIGAVRAVVVSSAPLADAVLRTQDHVFCSRPQQYMTRGTFYGCRDVAFSAYSERWRQLRRIAVVHLLSVKRVDSFRALREEDVARFVGRVRAASGTQEDGGKRPGVNVTELIITLTYSVISRAAFGHKLGGVEPAKVRDMMNELTELLGTIAVSDVFPTIGWLVDWATGLDARVKRTAAKLDSIMERTITDHEGNPGNDDGARDLLDDLLSIAKDGDQGFKLDMIDVKGLILDMFIGGTDTTYKAIEWTMAELIKNPREMAKVQSQVRQVAGEHAGVLEEELDKMNLLQSGMKETLRLHPAVPLLLPRESIQDAQLHGYDIPAKTNVMVNTWAIAHREG</sequence>
<dbReference type="Gramene" id="TraesLDM1B03G00354130.2">
    <property type="protein sequence ID" value="TraesLDM1B03G00354130.2"/>
    <property type="gene ID" value="TraesLDM1B03G00354130"/>
</dbReference>